<dbReference type="InterPro" id="IPR001789">
    <property type="entry name" value="Sig_transdc_resp-reg_receiver"/>
</dbReference>
<feature type="domain" description="Response regulatory" evidence="3">
    <location>
        <begin position="1"/>
        <end position="102"/>
    </location>
</feature>
<reference evidence="4" key="1">
    <citation type="submission" date="2019-12" db="EMBL/GenBank/DDBJ databases">
        <title>Comparative genomics gives insights into the taxonomy of the Azoarcus-Aromatoleum group and reveals separate origins of nif in the plant-associated Azoarcus and non-plant-associated Aromatoleum sub-groups.</title>
        <authorList>
            <person name="Lafos M."/>
            <person name="Maluk M."/>
            <person name="Batista M."/>
            <person name="Junghare M."/>
            <person name="Carmona M."/>
            <person name="Faoro H."/>
            <person name="Cruz L.M."/>
            <person name="Battistoni F."/>
            <person name="De Souza E."/>
            <person name="Pedrosa F."/>
            <person name="Chen W.-M."/>
            <person name="Poole P.S."/>
            <person name="Dixon R.A."/>
            <person name="James E.K."/>
        </authorList>
    </citation>
    <scope>NUCLEOTIDE SEQUENCE</scope>
    <source>
        <strain evidence="4">U120</strain>
    </source>
</reference>
<dbReference type="InterPro" id="IPR011006">
    <property type="entry name" value="CheY-like_superfamily"/>
</dbReference>
<evidence type="ECO:0000313" key="4">
    <source>
        <dbReference type="EMBL" id="NMF94702.1"/>
    </source>
</evidence>
<dbReference type="Gene3D" id="3.40.50.2300">
    <property type="match status" value="1"/>
</dbReference>
<keyword evidence="5" id="KW-1185">Reference proteome</keyword>
<evidence type="ECO:0000313" key="5">
    <source>
        <dbReference type="Proteomes" id="UP000601990"/>
    </source>
</evidence>
<evidence type="ECO:0000256" key="2">
    <source>
        <dbReference type="PROSITE-ProRule" id="PRU00169"/>
    </source>
</evidence>
<gene>
    <name evidence="4" type="ORF">GO608_15355</name>
</gene>
<evidence type="ECO:0000256" key="1">
    <source>
        <dbReference type="ARBA" id="ARBA00022553"/>
    </source>
</evidence>
<dbReference type="Pfam" id="PF00072">
    <property type="entry name" value="Response_reg"/>
    <property type="match status" value="1"/>
</dbReference>
<feature type="modified residue" description="4-aspartylphosphate" evidence="2">
    <location>
        <position position="36"/>
    </location>
</feature>
<dbReference type="PANTHER" id="PTHR44591:SF19">
    <property type="entry name" value="TWO-COMPONENT RESPONSE REGULATOR-RELATED"/>
    <property type="match status" value="1"/>
</dbReference>
<dbReference type="Proteomes" id="UP000601990">
    <property type="component" value="Unassembled WGS sequence"/>
</dbReference>
<dbReference type="SUPFAM" id="SSF52172">
    <property type="entry name" value="CheY-like"/>
    <property type="match status" value="1"/>
</dbReference>
<dbReference type="CDD" id="cd17569">
    <property type="entry name" value="REC_HupR-like"/>
    <property type="match status" value="1"/>
</dbReference>
<comment type="caution">
    <text evidence="4">The sequence shown here is derived from an EMBL/GenBank/DDBJ whole genome shotgun (WGS) entry which is preliminary data.</text>
</comment>
<dbReference type="PANTHER" id="PTHR44591">
    <property type="entry name" value="STRESS RESPONSE REGULATOR PROTEIN 1"/>
    <property type="match status" value="1"/>
</dbReference>
<dbReference type="SMART" id="SM00448">
    <property type="entry name" value="REC"/>
    <property type="match status" value="1"/>
</dbReference>
<dbReference type="InterPro" id="IPR050595">
    <property type="entry name" value="Bact_response_regulator"/>
</dbReference>
<dbReference type="PROSITE" id="PS50110">
    <property type="entry name" value="RESPONSE_REGULATORY"/>
    <property type="match status" value="1"/>
</dbReference>
<protein>
    <submittedName>
        <fullName evidence="4">Response regulator</fullName>
    </submittedName>
</protein>
<evidence type="ECO:0000259" key="3">
    <source>
        <dbReference type="PROSITE" id="PS50110"/>
    </source>
</evidence>
<accession>A0ABX1N636</accession>
<name>A0ABX1N636_9RHOO</name>
<organism evidence="4 5">
    <name type="scientific">Aromatoleum buckelii</name>
    <dbReference type="NCBI Taxonomy" id="200254"/>
    <lineage>
        <taxon>Bacteria</taxon>
        <taxon>Pseudomonadati</taxon>
        <taxon>Pseudomonadota</taxon>
        <taxon>Betaproteobacteria</taxon>
        <taxon>Rhodocyclales</taxon>
        <taxon>Rhodocyclaceae</taxon>
        <taxon>Aromatoleum</taxon>
    </lineage>
</organism>
<sequence>MRRGLREEGYHILSTDSGNRGLELLATNSVQVVVADQRMPEMAGIEFLRQVKELHPNTVRLVLSGFTELESMTEAVSAGAIYKTLHKPWDDDRLREHLREAFLFHEVLIQPRAAQRQFCVP</sequence>
<keyword evidence="1 2" id="KW-0597">Phosphoprotein</keyword>
<dbReference type="EMBL" id="WTVH01000035">
    <property type="protein sequence ID" value="NMF94702.1"/>
    <property type="molecule type" value="Genomic_DNA"/>
</dbReference>
<dbReference type="RefSeq" id="WP_169199921.1">
    <property type="nucleotide sequence ID" value="NZ_WTVH02000001.1"/>
</dbReference>
<proteinExistence type="predicted"/>